<reference evidence="5 6" key="1">
    <citation type="submission" date="2019-03" db="EMBL/GenBank/DDBJ databases">
        <title>Genomic Encyclopedia of Type Strains, Phase IV (KMG-IV): sequencing the most valuable type-strain genomes for metagenomic binning, comparative biology and taxonomic classification.</title>
        <authorList>
            <person name="Goeker M."/>
        </authorList>
    </citation>
    <scope>NUCLEOTIDE SEQUENCE [LARGE SCALE GENOMIC DNA]</scope>
    <source>
        <strain evidence="5 6">LX-B</strain>
    </source>
</reference>
<keyword evidence="3" id="KW-1133">Transmembrane helix</keyword>
<dbReference type="AlphaFoldDB" id="A0A4V2QDB5"/>
<comment type="caution">
    <text evidence="5">The sequence shown here is derived from an EMBL/GenBank/DDBJ whole genome shotgun (WGS) entry which is preliminary data.</text>
</comment>
<keyword evidence="6" id="KW-1185">Reference proteome</keyword>
<dbReference type="EMBL" id="SLUN01000022">
    <property type="protein sequence ID" value="TCL62977.1"/>
    <property type="molecule type" value="Genomic_DNA"/>
</dbReference>
<dbReference type="Pfam" id="PF13490">
    <property type="entry name" value="zf-HC2"/>
    <property type="match status" value="1"/>
</dbReference>
<proteinExistence type="inferred from homology"/>
<protein>
    <recommendedName>
        <fullName evidence="2">Anti-sigma-W factor RsiW</fullName>
    </recommendedName>
</protein>
<feature type="transmembrane region" description="Helical" evidence="3">
    <location>
        <begin position="86"/>
        <end position="108"/>
    </location>
</feature>
<dbReference type="OrthoDB" id="9808253at2"/>
<evidence type="ECO:0000256" key="1">
    <source>
        <dbReference type="ARBA" id="ARBA00024353"/>
    </source>
</evidence>
<evidence type="ECO:0000256" key="2">
    <source>
        <dbReference type="ARBA" id="ARBA00024438"/>
    </source>
</evidence>
<evidence type="ECO:0000259" key="4">
    <source>
        <dbReference type="Pfam" id="PF13490"/>
    </source>
</evidence>
<accession>A0A4V2QDB5</accession>
<dbReference type="Gene3D" id="1.10.10.1320">
    <property type="entry name" value="Anti-sigma factor, zinc-finger domain"/>
    <property type="match status" value="1"/>
</dbReference>
<evidence type="ECO:0000256" key="3">
    <source>
        <dbReference type="SAM" id="Phobius"/>
    </source>
</evidence>
<dbReference type="InterPro" id="IPR027383">
    <property type="entry name" value="Znf_put"/>
</dbReference>
<dbReference type="RefSeq" id="WP_132015445.1">
    <property type="nucleotide sequence ID" value="NZ_SLUN01000022.1"/>
</dbReference>
<name>A0A4V2QDB5_HYDET</name>
<dbReference type="Proteomes" id="UP000295008">
    <property type="component" value="Unassembled WGS sequence"/>
</dbReference>
<gene>
    <name evidence="5" type="ORF">EDC14_102231</name>
</gene>
<sequence length="152" mass="17282">MNCHYVQSLISAFIDRELDADEKRELRRHLISCSECNVEYQDIQKIKTCLENLIPESYDFDPMIALRSRLVSEANEFIPTSLHLLWWGRLGLVAAGLLLFFLSTAALFPSEPNSARIAQRRHSSSLVSPVSYDQNISIDHSVNIYQASSILP</sequence>
<evidence type="ECO:0000313" key="6">
    <source>
        <dbReference type="Proteomes" id="UP000295008"/>
    </source>
</evidence>
<keyword evidence="3" id="KW-0472">Membrane</keyword>
<feature type="domain" description="Putative zinc-finger" evidence="4">
    <location>
        <begin position="6"/>
        <end position="36"/>
    </location>
</feature>
<evidence type="ECO:0000313" key="5">
    <source>
        <dbReference type="EMBL" id="TCL62977.1"/>
    </source>
</evidence>
<keyword evidence="3" id="KW-0812">Transmembrane</keyword>
<organism evidence="5 6">
    <name type="scientific">Hydrogenispora ethanolica</name>
    <dbReference type="NCBI Taxonomy" id="1082276"/>
    <lineage>
        <taxon>Bacteria</taxon>
        <taxon>Bacillati</taxon>
        <taxon>Bacillota</taxon>
        <taxon>Hydrogenispora</taxon>
    </lineage>
</organism>
<dbReference type="InterPro" id="IPR041916">
    <property type="entry name" value="Anti_sigma_zinc_sf"/>
</dbReference>
<comment type="similarity">
    <text evidence="1">Belongs to the zinc-associated anti-sigma factor (ZAS) superfamily. Anti-sigma-W factor family.</text>
</comment>